<dbReference type="AlphaFoldDB" id="A0A7W1WQP3"/>
<dbReference type="Pfam" id="PF13561">
    <property type="entry name" value="adh_short_C2"/>
    <property type="match status" value="1"/>
</dbReference>
<dbReference type="InterPro" id="IPR020904">
    <property type="entry name" value="Sc_DH/Rdtase_CS"/>
</dbReference>
<dbReference type="EMBL" id="JACEIQ010000006">
    <property type="protein sequence ID" value="MBA4494305.1"/>
    <property type="molecule type" value="Genomic_DNA"/>
</dbReference>
<reference evidence="3 4" key="1">
    <citation type="submission" date="2020-07" db="EMBL/GenBank/DDBJ databases">
        <authorList>
            <person name="Feng H."/>
        </authorList>
    </citation>
    <scope>NUCLEOTIDE SEQUENCE [LARGE SCALE GENOMIC DNA]</scope>
    <source>
        <strain evidence="4">s-10</strain>
    </source>
</reference>
<keyword evidence="2" id="KW-0560">Oxidoreductase</keyword>
<evidence type="ECO:0000256" key="1">
    <source>
        <dbReference type="ARBA" id="ARBA00006484"/>
    </source>
</evidence>
<evidence type="ECO:0000256" key="2">
    <source>
        <dbReference type="ARBA" id="ARBA00023002"/>
    </source>
</evidence>
<comment type="similarity">
    <text evidence="1">Belongs to the short-chain dehydrogenases/reductases (SDR) family.</text>
</comment>
<comment type="caution">
    <text evidence="3">The sequence shown here is derived from an EMBL/GenBank/DDBJ whole genome shotgun (WGS) entry which is preliminary data.</text>
</comment>
<dbReference type="PANTHER" id="PTHR43975:SF2">
    <property type="entry name" value="EG:BACR7A4.14 PROTEIN-RELATED"/>
    <property type="match status" value="1"/>
</dbReference>
<dbReference type="Proteomes" id="UP000535491">
    <property type="component" value="Unassembled WGS sequence"/>
</dbReference>
<organism evidence="3 4">
    <name type="scientific">Paenactinomyces guangxiensis</name>
    <dbReference type="NCBI Taxonomy" id="1490290"/>
    <lineage>
        <taxon>Bacteria</taxon>
        <taxon>Bacillati</taxon>
        <taxon>Bacillota</taxon>
        <taxon>Bacilli</taxon>
        <taxon>Bacillales</taxon>
        <taxon>Thermoactinomycetaceae</taxon>
        <taxon>Paenactinomyces</taxon>
    </lineage>
</organism>
<dbReference type="SUPFAM" id="SSF51735">
    <property type="entry name" value="NAD(P)-binding Rossmann-fold domains"/>
    <property type="match status" value="1"/>
</dbReference>
<dbReference type="GO" id="GO:0008206">
    <property type="term" value="P:bile acid metabolic process"/>
    <property type="evidence" value="ECO:0007669"/>
    <property type="project" value="UniProtKB-ARBA"/>
</dbReference>
<dbReference type="CDD" id="cd05233">
    <property type="entry name" value="SDR_c"/>
    <property type="match status" value="1"/>
</dbReference>
<keyword evidence="4" id="KW-1185">Reference proteome</keyword>
<sequence>MFDPPLPPDIPRLKICEPDQGDIFNEKDLTKLYKEIFDRYGHLDGLVNSAGIIFPDGIEELGIEKWKQTMDVNLTGAYMVTQRLLPLLKESKYPSIVNISSISSKLAGSSIAYSVSKAGMDMLTKAVAKELAKYRIRVNSVNPGMVSSGFQVSNGVMERQEYDQFLSGVCKTYPFGMGELQDIANAVYFLMSPEAKWITGSIMMVDGGKSISG</sequence>
<dbReference type="RefSeq" id="WP_181751544.1">
    <property type="nucleotide sequence ID" value="NZ_JACEIQ010000006.1"/>
</dbReference>
<dbReference type="PRINTS" id="PR00080">
    <property type="entry name" value="SDRFAMILY"/>
</dbReference>
<evidence type="ECO:0000313" key="3">
    <source>
        <dbReference type="EMBL" id="MBA4494305.1"/>
    </source>
</evidence>
<evidence type="ECO:0000313" key="4">
    <source>
        <dbReference type="Proteomes" id="UP000535491"/>
    </source>
</evidence>
<protein>
    <submittedName>
        <fullName evidence="3">SDR family oxidoreductase</fullName>
    </submittedName>
</protein>
<proteinExistence type="inferred from homology"/>
<name>A0A7W1WQP3_9BACL</name>
<accession>A0A7W1WQP3</accession>
<dbReference type="PROSITE" id="PS00061">
    <property type="entry name" value="ADH_SHORT"/>
    <property type="match status" value="1"/>
</dbReference>
<dbReference type="InterPro" id="IPR002347">
    <property type="entry name" value="SDR_fam"/>
</dbReference>
<dbReference type="GO" id="GO:0016491">
    <property type="term" value="F:oxidoreductase activity"/>
    <property type="evidence" value="ECO:0007669"/>
    <property type="project" value="UniProtKB-KW"/>
</dbReference>
<dbReference type="Gene3D" id="3.40.50.720">
    <property type="entry name" value="NAD(P)-binding Rossmann-like Domain"/>
    <property type="match status" value="1"/>
</dbReference>
<dbReference type="PRINTS" id="PR00081">
    <property type="entry name" value="GDHRDH"/>
</dbReference>
<dbReference type="InterPro" id="IPR036291">
    <property type="entry name" value="NAD(P)-bd_dom_sf"/>
</dbReference>
<dbReference type="FunFam" id="3.40.50.720:FF:000084">
    <property type="entry name" value="Short-chain dehydrogenase reductase"/>
    <property type="match status" value="1"/>
</dbReference>
<dbReference type="PANTHER" id="PTHR43975">
    <property type="entry name" value="ZGC:101858"/>
    <property type="match status" value="1"/>
</dbReference>
<gene>
    <name evidence="3" type="ORF">H1191_08300</name>
</gene>